<protein>
    <submittedName>
        <fullName evidence="1">Uncharacterized protein</fullName>
    </submittedName>
</protein>
<organism evidence="1 2">
    <name type="scientific">Tessaracoccus rhinocerotis</name>
    <dbReference type="NCBI Taxonomy" id="1689449"/>
    <lineage>
        <taxon>Bacteria</taxon>
        <taxon>Bacillati</taxon>
        <taxon>Actinomycetota</taxon>
        <taxon>Actinomycetes</taxon>
        <taxon>Propionibacteriales</taxon>
        <taxon>Propionibacteriaceae</taxon>
        <taxon>Tessaracoccus</taxon>
    </lineage>
</organism>
<reference evidence="1 2" key="1">
    <citation type="submission" date="2019-07" db="EMBL/GenBank/DDBJ databases">
        <authorList>
            <person name="Zhou L.-Y."/>
        </authorList>
    </citation>
    <scope>NUCLEOTIDE SEQUENCE [LARGE SCALE GENOMIC DNA]</scope>
    <source>
        <strain evidence="1 2">YIM 101269</strain>
    </source>
</reference>
<dbReference type="RefSeq" id="WP_143939049.1">
    <property type="nucleotide sequence ID" value="NZ_VKKG01000006.1"/>
</dbReference>
<dbReference type="EMBL" id="VKKG01000006">
    <property type="protein sequence ID" value="TRY16906.1"/>
    <property type="molecule type" value="Genomic_DNA"/>
</dbReference>
<comment type="caution">
    <text evidence="1">The sequence shown here is derived from an EMBL/GenBank/DDBJ whole genome shotgun (WGS) entry which is preliminary data.</text>
</comment>
<sequence length="136" mass="15015">MSREERAADAQRRVELGKQAARLEAQAAQAIIDDFIAKAREKGLDPVPLRARTMDGHLVRTDKHGWYIRQNHSLAIDTDGGYQVLTVPGGWRERITGVKLTASLPSLEVGRGGRDGETGSLREFLGWVLDGQVPQE</sequence>
<gene>
    <name evidence="1" type="ORF">FOJ82_13635</name>
</gene>
<evidence type="ECO:0000313" key="2">
    <source>
        <dbReference type="Proteomes" id="UP000317638"/>
    </source>
</evidence>
<evidence type="ECO:0000313" key="1">
    <source>
        <dbReference type="EMBL" id="TRY16906.1"/>
    </source>
</evidence>
<dbReference type="AlphaFoldDB" id="A0A553JWU3"/>
<keyword evidence="2" id="KW-1185">Reference proteome</keyword>
<accession>A0A553JWU3</accession>
<name>A0A553JWU3_9ACTN</name>
<proteinExistence type="predicted"/>
<dbReference type="OrthoDB" id="3254362at2"/>
<dbReference type="Proteomes" id="UP000317638">
    <property type="component" value="Unassembled WGS sequence"/>
</dbReference>